<sequence>MLVFRSFSSPLPPGSGLFFYSLDTLRKSLDLNYTH</sequence>
<organism evidence="1">
    <name type="scientific">gut metagenome</name>
    <dbReference type="NCBI Taxonomy" id="749906"/>
    <lineage>
        <taxon>unclassified sequences</taxon>
        <taxon>metagenomes</taxon>
        <taxon>organismal metagenomes</taxon>
    </lineage>
</organism>
<gene>
    <name evidence="1" type="ORF">EVA_21087</name>
</gene>
<dbReference type="AlphaFoldDB" id="J9FMG0"/>
<comment type="caution">
    <text evidence="1">The sequence shown here is derived from an EMBL/GenBank/DDBJ whole genome shotgun (WGS) entry which is preliminary data.</text>
</comment>
<evidence type="ECO:0000313" key="1">
    <source>
        <dbReference type="EMBL" id="EJW90807.1"/>
    </source>
</evidence>
<proteinExistence type="predicted"/>
<name>J9FMG0_9ZZZZ</name>
<reference evidence="1" key="1">
    <citation type="journal article" date="2012" name="PLoS ONE">
        <title>Gene sets for utilization of primary and secondary nutrition supplies in the distal gut of endangered iberian lynx.</title>
        <authorList>
            <person name="Alcaide M."/>
            <person name="Messina E."/>
            <person name="Richter M."/>
            <person name="Bargiela R."/>
            <person name="Peplies J."/>
            <person name="Huws S.A."/>
            <person name="Newbold C.J."/>
            <person name="Golyshin P.N."/>
            <person name="Simon M.A."/>
            <person name="Lopez G."/>
            <person name="Yakimov M.M."/>
            <person name="Ferrer M."/>
        </authorList>
    </citation>
    <scope>NUCLEOTIDE SEQUENCE</scope>
</reference>
<dbReference type="EMBL" id="AMCI01008596">
    <property type="protein sequence ID" value="EJW90807.1"/>
    <property type="molecule type" value="Genomic_DNA"/>
</dbReference>
<protein>
    <submittedName>
        <fullName evidence="1">Uncharacterized protein</fullName>
    </submittedName>
</protein>
<accession>J9FMG0</accession>